<keyword evidence="1" id="KW-0732">Signal</keyword>
<accession>A0A0S2DI61</accession>
<evidence type="ECO:0008006" key="4">
    <source>
        <dbReference type="Google" id="ProtNLM"/>
    </source>
</evidence>
<evidence type="ECO:0000256" key="1">
    <source>
        <dbReference type="SAM" id="SignalP"/>
    </source>
</evidence>
<name>A0A0S2DI61_LYSEN</name>
<feature type="signal peptide" evidence="1">
    <location>
        <begin position="1"/>
        <end position="21"/>
    </location>
</feature>
<dbReference type="KEGG" id="lez:GLE_2888"/>
<proteinExistence type="predicted"/>
<organism evidence="2 3">
    <name type="scientific">Lysobacter enzymogenes</name>
    <dbReference type="NCBI Taxonomy" id="69"/>
    <lineage>
        <taxon>Bacteria</taxon>
        <taxon>Pseudomonadati</taxon>
        <taxon>Pseudomonadota</taxon>
        <taxon>Gammaproteobacteria</taxon>
        <taxon>Lysobacterales</taxon>
        <taxon>Lysobacteraceae</taxon>
        <taxon>Lysobacter</taxon>
    </lineage>
</organism>
<dbReference type="PATRIC" id="fig|69.6.peg.2850"/>
<dbReference type="Proteomes" id="UP000061569">
    <property type="component" value="Chromosome"/>
</dbReference>
<feature type="chain" id="PRO_5006595063" description="Secreted protein" evidence="1">
    <location>
        <begin position="22"/>
        <end position="77"/>
    </location>
</feature>
<evidence type="ECO:0000313" key="3">
    <source>
        <dbReference type="Proteomes" id="UP000061569"/>
    </source>
</evidence>
<reference evidence="2 3" key="1">
    <citation type="submission" date="2015-11" db="EMBL/GenBank/DDBJ databases">
        <title>Genome sequences of Lysobacter enzymogenes strain C3 and Lysobacter antibioticus ATCC 29479.</title>
        <authorList>
            <person name="Kobayashi D.Y."/>
        </authorList>
    </citation>
    <scope>NUCLEOTIDE SEQUENCE [LARGE SCALE GENOMIC DNA]</scope>
    <source>
        <strain evidence="2 3">C3</strain>
    </source>
</reference>
<evidence type="ECO:0000313" key="2">
    <source>
        <dbReference type="EMBL" id="ALN58236.1"/>
    </source>
</evidence>
<protein>
    <recommendedName>
        <fullName evidence="4">Secreted protein</fullName>
    </recommendedName>
</protein>
<dbReference type="AlphaFoldDB" id="A0A0S2DI61"/>
<dbReference type="EMBL" id="CP013140">
    <property type="protein sequence ID" value="ALN58236.1"/>
    <property type="molecule type" value="Genomic_DNA"/>
</dbReference>
<gene>
    <name evidence="2" type="ORF">GLE_2888</name>
</gene>
<sequence>MERYLPVAAALLALPHLLSIAAARHEPPAAVAAQPPRTVSAPARAHCAALQLPVASVSRAAPRRGFAGFAQQPYLQP</sequence>